<dbReference type="EMBL" id="CATQJA010001903">
    <property type="protein sequence ID" value="CAJ0569071.1"/>
    <property type="molecule type" value="Genomic_DNA"/>
</dbReference>
<keyword evidence="3" id="KW-1185">Reference proteome</keyword>
<accession>A0AA36CIV6</accession>
<dbReference type="Proteomes" id="UP001177023">
    <property type="component" value="Unassembled WGS sequence"/>
</dbReference>
<organism evidence="2 3">
    <name type="scientific">Mesorhabditis spiculigera</name>
    <dbReference type="NCBI Taxonomy" id="96644"/>
    <lineage>
        <taxon>Eukaryota</taxon>
        <taxon>Metazoa</taxon>
        <taxon>Ecdysozoa</taxon>
        <taxon>Nematoda</taxon>
        <taxon>Chromadorea</taxon>
        <taxon>Rhabditida</taxon>
        <taxon>Rhabditina</taxon>
        <taxon>Rhabditomorpha</taxon>
        <taxon>Rhabditoidea</taxon>
        <taxon>Rhabditidae</taxon>
        <taxon>Mesorhabditinae</taxon>
        <taxon>Mesorhabditis</taxon>
    </lineage>
</organism>
<evidence type="ECO:0000313" key="3">
    <source>
        <dbReference type="Proteomes" id="UP001177023"/>
    </source>
</evidence>
<reference evidence="2" key="1">
    <citation type="submission" date="2023-06" db="EMBL/GenBank/DDBJ databases">
        <authorList>
            <person name="Delattre M."/>
        </authorList>
    </citation>
    <scope>NUCLEOTIDE SEQUENCE</scope>
    <source>
        <strain evidence="2">AF72</strain>
    </source>
</reference>
<sequence>MDTLFFLSLVMWCLFPVLAVVLVLVLKKKKIRRKKLAHRKQQVMSNEYRTATVPATDLNISSNKPAPKLPYPSC</sequence>
<feature type="transmembrane region" description="Helical" evidence="1">
    <location>
        <begin position="6"/>
        <end position="26"/>
    </location>
</feature>
<keyword evidence="1" id="KW-1133">Transmembrane helix</keyword>
<dbReference type="AlphaFoldDB" id="A0AA36CIV6"/>
<evidence type="ECO:0000313" key="2">
    <source>
        <dbReference type="EMBL" id="CAJ0569071.1"/>
    </source>
</evidence>
<keyword evidence="1" id="KW-0812">Transmembrane</keyword>
<evidence type="ECO:0000256" key="1">
    <source>
        <dbReference type="SAM" id="Phobius"/>
    </source>
</evidence>
<feature type="non-terminal residue" evidence="2">
    <location>
        <position position="1"/>
    </location>
</feature>
<proteinExistence type="predicted"/>
<gene>
    <name evidence="2" type="ORF">MSPICULIGERA_LOCUS7565</name>
</gene>
<keyword evidence="1" id="KW-0472">Membrane</keyword>
<comment type="caution">
    <text evidence="2">The sequence shown here is derived from an EMBL/GenBank/DDBJ whole genome shotgun (WGS) entry which is preliminary data.</text>
</comment>
<protein>
    <submittedName>
        <fullName evidence="2">Uncharacterized protein</fullName>
    </submittedName>
</protein>
<name>A0AA36CIV6_9BILA</name>